<organism evidence="1">
    <name type="scientific">Cucumis melo</name>
    <name type="common">Muskmelon</name>
    <dbReference type="NCBI Taxonomy" id="3656"/>
    <lineage>
        <taxon>Eukaryota</taxon>
        <taxon>Viridiplantae</taxon>
        <taxon>Streptophyta</taxon>
        <taxon>Embryophyta</taxon>
        <taxon>Tracheophyta</taxon>
        <taxon>Spermatophyta</taxon>
        <taxon>Magnoliopsida</taxon>
        <taxon>eudicotyledons</taxon>
        <taxon>Gunneridae</taxon>
        <taxon>Pentapetalae</taxon>
        <taxon>rosids</taxon>
        <taxon>fabids</taxon>
        <taxon>Cucurbitales</taxon>
        <taxon>Cucurbitaceae</taxon>
        <taxon>Benincaseae</taxon>
        <taxon>Cucumis</taxon>
    </lineage>
</organism>
<accession>A0A9I9EAK6</accession>
<dbReference type="EnsemblPlants" id="MELO3C031118.2.1">
    <property type="protein sequence ID" value="MELO3C031118.2.1"/>
    <property type="gene ID" value="MELO3C031118.2"/>
</dbReference>
<sequence length="127" mass="13511">MMAMDISNSDGGWKQVGTEADGVKTGRIRRWVAAGATDSAGGFVVVNCCGAGATATALETAPKPNQIRLGRLLMLQELGRMRPRAALMGRGTGTLAVSKRQAQSMLVPESDRSELKPIIKLKPQVQF</sequence>
<protein>
    <submittedName>
        <fullName evidence="1">Uncharacterized protein</fullName>
    </submittedName>
</protein>
<proteinExistence type="predicted"/>
<reference evidence="1" key="1">
    <citation type="submission" date="2023-03" db="UniProtKB">
        <authorList>
            <consortium name="EnsemblPlants"/>
        </authorList>
    </citation>
    <scope>IDENTIFICATION</scope>
</reference>
<dbReference type="AlphaFoldDB" id="A0A9I9EAK6"/>
<evidence type="ECO:0000313" key="1">
    <source>
        <dbReference type="EnsemblPlants" id="MELO3C031118.2.1"/>
    </source>
</evidence>
<dbReference type="Gramene" id="MELO3C031118.2.1">
    <property type="protein sequence ID" value="MELO3C031118.2.1"/>
    <property type="gene ID" value="MELO3C031118.2"/>
</dbReference>
<name>A0A9I9EAK6_CUCME</name>